<dbReference type="EMBL" id="LUEZ02000055">
    <property type="protein sequence ID" value="RDB21025.1"/>
    <property type="molecule type" value="Genomic_DNA"/>
</dbReference>
<proteinExistence type="predicted"/>
<reference evidence="1" key="1">
    <citation type="submission" date="2018-04" db="EMBL/GenBank/DDBJ databases">
        <title>Whole genome sequencing of Hypsizygus marmoreus.</title>
        <authorList>
            <person name="Choi I.-G."/>
            <person name="Min B."/>
            <person name="Kim J.-G."/>
            <person name="Kim S."/>
            <person name="Oh Y.-L."/>
            <person name="Kong W.-S."/>
            <person name="Park H."/>
            <person name="Jeong J."/>
            <person name="Song E.-S."/>
        </authorList>
    </citation>
    <scope>NUCLEOTIDE SEQUENCE [LARGE SCALE GENOMIC DNA]</scope>
    <source>
        <strain evidence="1">51987-8</strain>
    </source>
</reference>
<organism evidence="1 2">
    <name type="scientific">Hypsizygus marmoreus</name>
    <name type="common">White beech mushroom</name>
    <name type="synonym">Agaricus marmoreus</name>
    <dbReference type="NCBI Taxonomy" id="39966"/>
    <lineage>
        <taxon>Eukaryota</taxon>
        <taxon>Fungi</taxon>
        <taxon>Dikarya</taxon>
        <taxon>Basidiomycota</taxon>
        <taxon>Agaricomycotina</taxon>
        <taxon>Agaricomycetes</taxon>
        <taxon>Agaricomycetidae</taxon>
        <taxon>Agaricales</taxon>
        <taxon>Tricholomatineae</taxon>
        <taxon>Lyophyllaceae</taxon>
        <taxon>Hypsizygus</taxon>
    </lineage>
</organism>
<accession>A0A369JKU4</accession>
<dbReference type="STRING" id="39966.A0A369JKU4"/>
<name>A0A369JKU4_HYPMA</name>
<evidence type="ECO:0000313" key="1">
    <source>
        <dbReference type="EMBL" id="RDB21025.1"/>
    </source>
</evidence>
<sequence>MHSQALPSNAIENNKRLFGPFSKKLAQNDPAVYTAFADKFAGWLSDERAYYPEARPEILRILLIAHATLRRNAGVDIQGPFHISSCITHPMVAPYSRLLQAIHPFRHRFVEPELYAQIKLLLQTITAPPHSRLGSLDSEILGPLSLGLSARDSGRSAGTQPSSSSLASAFRIQNPPTYTHPSGKPLFITHSQSPRLMDPSYSNGRVPPPSTGHNMEAPSTADLAQINQRAHVGVPMISHSAIMSKHPPHVPTHHFREHGTMDGQDMSQLPESLQKGTVIMSNASTVNANVIASPSSVATPSIMPVSLQQPPVAVKAKKKKKKLQVGLETLIQADLHELRQRGTVGPVVKQESMEVTAPLLMSTKSSEEPVAVTIQCAIPVEANDVDGVPPHVSMDVDIVEISPFPTHPLPLQQSPLVSEPVMPILDTLTIPGRTPRPLISSPTEDVDMSDDANHCFGKEEVENQTIHMAQREDQERGSASRYISQGPPVVDLLDTCSVPTISGNEPNPVILENYEVLISSPQNLSPPQSLPILQLDNWVGVASKIPADLVSTSNPEPTSGEQNASHAFGDETRILALQTGLSKKSKVKIRFEIPQEQYQAFDLWKNRREHRSGLEQSFCLTLSCYSTVTHKREVKTIEQINSLQSAWPITGGLSMNVWFKDKATSFTLAPPFKVGPNGMIDVSEFLRIGENFVELVQHGDMSEYIFVLRAHHPTRAQIQQVEHRRNKDRDWHEWVAHMLQPLDVPIPVFI</sequence>
<dbReference type="OrthoDB" id="3040699at2759"/>
<dbReference type="Proteomes" id="UP000076154">
    <property type="component" value="Unassembled WGS sequence"/>
</dbReference>
<comment type="caution">
    <text evidence="1">The sequence shown here is derived from an EMBL/GenBank/DDBJ whole genome shotgun (WGS) entry which is preliminary data.</text>
</comment>
<evidence type="ECO:0000313" key="2">
    <source>
        <dbReference type="Proteomes" id="UP000076154"/>
    </source>
</evidence>
<gene>
    <name evidence="1" type="ORF">Hypma_011394</name>
</gene>
<dbReference type="InParanoid" id="A0A369JKU4"/>
<protein>
    <submittedName>
        <fullName evidence="1">Uncharacterized protein</fullName>
    </submittedName>
</protein>
<dbReference type="AlphaFoldDB" id="A0A369JKU4"/>
<keyword evidence="2" id="KW-1185">Reference proteome</keyword>